<accession>A0A336LHP6</accession>
<gene>
    <name evidence="4" type="primary">CSON013646</name>
</gene>
<sequence length="821" mass="92601">MYSTDTTYSSSDSSNFVKRRSRIFSLFKFNGHKMQENLHRKFSEPNPAELLLFRKRGAPQIKLWTPDNTEVFRCRDDLILENIKRKNSVTKKLKRKKSRRGTITSEDEEQKLQQFSNDDNTSTPLKRSRSFRENWNRLWHKNAKYSVTHSSSSASNSSASDKSECHPKCKKRISYTEAINDKSNSNEVKIKDNNDNLLSVIFANTDIHHNKIKQGDNQKENNIKCSKLCRSENDLTGNTINSDFVSLDKCQNYTKKNYSLTIKKGHTRRRSWTDYFNFGTNQIKRGLLQKSRSTSSVGGSTHLARSAPATPISSILVTDIIPSNVIERSPSQSPLKTELSKENDEVVTLRDKSPSPSSSSDNTSISKNESFLSKHINRSSLSLLAMNTRSSKIQSSSQVAATTVRSSSPHPSKPVKNDSQDKPDKPEKSEKEKKKKEVSSSRQKRFHRHFQQVAENEKVINYFSCALVADILLQGHLYITENYFAFYSNVFGYVTKLLIPIITVVKISREKTAKIFPNAVCVCTAEERHVFGSFISREAAFRLMISVWHPLPSEPEEVEAPTKVPDVEISECSVEDESSCSASGNEGGIKTSREGLLIATALPVALPTKFSTDLILPTNRMHKSASMIDIKGALSNHKNNIIVNEASTAKSTPSPSTSTPSTTRSSFQFKSHRYFTQLIPSEFQIVHLGVFLAVVLAIFSAFLMYRIQDIEYRTTSLHPPDLKWGDDKDMDIYAEVLKWQRQLQAKSVSEAEIVLNSNLEQIARVRKSLETLSLLIHDRSTRLAALSGVDPALHISLDDSSTTGNTFSINNNNIYEHDQET</sequence>
<feature type="compositionally biased region" description="Basic and acidic residues" evidence="1">
    <location>
        <begin position="338"/>
        <end position="353"/>
    </location>
</feature>
<name>A0A336LHP6_CULSO</name>
<feature type="compositionally biased region" description="Basic residues" evidence="1">
    <location>
        <begin position="91"/>
        <end position="100"/>
    </location>
</feature>
<dbReference type="GO" id="GO:0120015">
    <property type="term" value="F:sterol transfer activity"/>
    <property type="evidence" value="ECO:0007669"/>
    <property type="project" value="TreeGrafter"/>
</dbReference>
<feature type="transmembrane region" description="Helical" evidence="2">
    <location>
        <begin position="685"/>
        <end position="705"/>
    </location>
</feature>
<dbReference type="InterPro" id="IPR011993">
    <property type="entry name" value="PH-like_dom_sf"/>
</dbReference>
<feature type="region of interest" description="Disordered" evidence="1">
    <location>
        <begin position="91"/>
        <end position="129"/>
    </location>
</feature>
<feature type="compositionally biased region" description="Low complexity" evidence="1">
    <location>
        <begin position="647"/>
        <end position="664"/>
    </location>
</feature>
<reference evidence="4" key="1">
    <citation type="submission" date="2018-07" db="EMBL/GenBank/DDBJ databases">
        <authorList>
            <person name="Quirk P.G."/>
            <person name="Krulwich T.A."/>
        </authorList>
    </citation>
    <scope>NUCLEOTIDE SEQUENCE</scope>
</reference>
<proteinExistence type="predicted"/>
<dbReference type="GO" id="GO:0032366">
    <property type="term" value="P:intracellular sterol transport"/>
    <property type="evidence" value="ECO:0007669"/>
    <property type="project" value="TreeGrafter"/>
</dbReference>
<feature type="compositionally biased region" description="Basic and acidic residues" evidence="1">
    <location>
        <begin position="415"/>
        <end position="439"/>
    </location>
</feature>
<dbReference type="VEuPathDB" id="VectorBase:CSON013646"/>
<feature type="region of interest" description="Disordered" evidence="1">
    <location>
        <begin position="645"/>
        <end position="664"/>
    </location>
</feature>
<dbReference type="InterPro" id="IPR051482">
    <property type="entry name" value="Cholesterol_transport"/>
</dbReference>
<dbReference type="AlphaFoldDB" id="A0A336LHP6"/>
<dbReference type="PANTHER" id="PTHR23319">
    <property type="entry name" value="GRAM DOMAIN CONTAINING 1B, ISOFORM E"/>
    <property type="match status" value="1"/>
</dbReference>
<dbReference type="GO" id="GO:0005886">
    <property type="term" value="C:plasma membrane"/>
    <property type="evidence" value="ECO:0007669"/>
    <property type="project" value="TreeGrafter"/>
</dbReference>
<dbReference type="InterPro" id="IPR004182">
    <property type="entry name" value="GRAM"/>
</dbReference>
<feature type="compositionally biased region" description="Low complexity" evidence="1">
    <location>
        <begin position="150"/>
        <end position="160"/>
    </location>
</feature>
<dbReference type="CDD" id="cd13220">
    <property type="entry name" value="PH-GRAM_GRAMDC"/>
    <property type="match status" value="1"/>
</dbReference>
<dbReference type="SMART" id="SM00568">
    <property type="entry name" value="GRAM"/>
    <property type="match status" value="1"/>
</dbReference>
<evidence type="ECO:0000256" key="2">
    <source>
        <dbReference type="SAM" id="Phobius"/>
    </source>
</evidence>
<dbReference type="Pfam" id="PF02893">
    <property type="entry name" value="GRAM"/>
    <property type="match status" value="1"/>
</dbReference>
<dbReference type="PANTHER" id="PTHR23319:SF13">
    <property type="entry name" value="GRAM DOMAIN-CONTAINING PROTEIN"/>
    <property type="match status" value="1"/>
</dbReference>
<feature type="compositionally biased region" description="Polar residues" evidence="1">
    <location>
        <begin position="392"/>
        <end position="410"/>
    </location>
</feature>
<keyword evidence="2" id="KW-0472">Membrane</keyword>
<dbReference type="GO" id="GO:0140268">
    <property type="term" value="C:endoplasmic reticulum-plasma membrane contact site"/>
    <property type="evidence" value="ECO:0007669"/>
    <property type="project" value="TreeGrafter"/>
</dbReference>
<dbReference type="Gene3D" id="2.30.29.30">
    <property type="entry name" value="Pleckstrin-homology domain (PH domain)/Phosphotyrosine-binding domain (PTB)"/>
    <property type="match status" value="1"/>
</dbReference>
<feature type="compositionally biased region" description="Low complexity" evidence="1">
    <location>
        <begin position="354"/>
        <end position="370"/>
    </location>
</feature>
<dbReference type="GO" id="GO:0005789">
    <property type="term" value="C:endoplasmic reticulum membrane"/>
    <property type="evidence" value="ECO:0007669"/>
    <property type="project" value="TreeGrafter"/>
</dbReference>
<keyword evidence="2" id="KW-0812">Transmembrane</keyword>
<organism evidence="4">
    <name type="scientific">Culicoides sonorensis</name>
    <name type="common">Biting midge</name>
    <dbReference type="NCBI Taxonomy" id="179676"/>
    <lineage>
        <taxon>Eukaryota</taxon>
        <taxon>Metazoa</taxon>
        <taxon>Ecdysozoa</taxon>
        <taxon>Arthropoda</taxon>
        <taxon>Hexapoda</taxon>
        <taxon>Insecta</taxon>
        <taxon>Pterygota</taxon>
        <taxon>Neoptera</taxon>
        <taxon>Endopterygota</taxon>
        <taxon>Diptera</taxon>
        <taxon>Nematocera</taxon>
        <taxon>Chironomoidea</taxon>
        <taxon>Ceratopogonidae</taxon>
        <taxon>Ceratopogoninae</taxon>
        <taxon>Culicoides</taxon>
        <taxon>Monoculicoides</taxon>
    </lineage>
</organism>
<dbReference type="EMBL" id="UFQT01000006">
    <property type="protein sequence ID" value="SSX17396.1"/>
    <property type="molecule type" value="Genomic_DNA"/>
</dbReference>
<dbReference type="GO" id="GO:0032934">
    <property type="term" value="F:sterol binding"/>
    <property type="evidence" value="ECO:0007669"/>
    <property type="project" value="TreeGrafter"/>
</dbReference>
<feature type="domain" description="GRAM" evidence="3">
    <location>
        <begin position="444"/>
        <end position="511"/>
    </location>
</feature>
<evidence type="ECO:0000313" key="4">
    <source>
        <dbReference type="EMBL" id="SSX17396.1"/>
    </source>
</evidence>
<protein>
    <submittedName>
        <fullName evidence="4">CSON013646 protein</fullName>
    </submittedName>
</protein>
<feature type="compositionally biased region" description="Polar residues" evidence="1">
    <location>
        <begin position="112"/>
        <end position="125"/>
    </location>
</feature>
<feature type="region of interest" description="Disordered" evidence="1">
    <location>
        <begin position="392"/>
        <end position="445"/>
    </location>
</feature>
<keyword evidence="2" id="KW-1133">Transmembrane helix</keyword>
<evidence type="ECO:0000259" key="3">
    <source>
        <dbReference type="SMART" id="SM00568"/>
    </source>
</evidence>
<evidence type="ECO:0000256" key="1">
    <source>
        <dbReference type="SAM" id="MobiDB-lite"/>
    </source>
</evidence>
<feature type="region of interest" description="Disordered" evidence="1">
    <location>
        <begin position="327"/>
        <end position="371"/>
    </location>
</feature>
<feature type="region of interest" description="Disordered" evidence="1">
    <location>
        <begin position="146"/>
        <end position="165"/>
    </location>
</feature>